<evidence type="ECO:0000259" key="5">
    <source>
        <dbReference type="Pfam" id="PF13847"/>
    </source>
</evidence>
<dbReference type="Gene3D" id="1.10.8.10">
    <property type="entry name" value="DNA helicase RuvA subunit, C-terminal domain"/>
    <property type="match status" value="1"/>
</dbReference>
<keyword evidence="3 4" id="KW-0949">S-adenosyl-L-methionine</keyword>
<dbReference type="PROSITE" id="PS00092">
    <property type="entry name" value="N6_MTASE"/>
    <property type="match status" value="1"/>
</dbReference>
<feature type="binding site" evidence="4">
    <location>
        <position position="195"/>
    </location>
    <ligand>
        <name>S-adenosyl-L-methionine</name>
        <dbReference type="ChEBI" id="CHEBI:59789"/>
    </ligand>
</feature>
<dbReference type="PANTHER" id="PTHR18895">
    <property type="entry name" value="HEMK METHYLTRANSFERASE"/>
    <property type="match status" value="1"/>
</dbReference>
<dbReference type="InterPro" id="IPR040758">
    <property type="entry name" value="PrmC_N"/>
</dbReference>
<protein>
    <recommendedName>
        <fullName evidence="4">Release factor glutamine methyltransferase</fullName>
        <shortName evidence="4">RF MTase</shortName>
        <ecNumber evidence="4">2.1.1.297</ecNumber>
    </recommendedName>
    <alternativeName>
        <fullName evidence="4">N5-glutamine methyltransferase PrmC</fullName>
    </alternativeName>
    <alternativeName>
        <fullName evidence="4">Protein-(glutamine-N5) MTase PrmC</fullName>
    </alternativeName>
    <alternativeName>
        <fullName evidence="4">Protein-glutamine N-methyltransferase PrmC</fullName>
    </alternativeName>
</protein>
<reference evidence="7 8" key="1">
    <citation type="submission" date="2020-08" db="EMBL/GenBank/DDBJ databases">
        <title>Genomic Encyclopedia of Type Strains, Phase IV (KMG-IV): sequencing the most valuable type-strain genomes for metagenomic binning, comparative biology and taxonomic classification.</title>
        <authorList>
            <person name="Goeker M."/>
        </authorList>
    </citation>
    <scope>NUCLEOTIDE SEQUENCE [LARGE SCALE GENOMIC DNA]</scope>
    <source>
        <strain evidence="7 8">DSM 103526</strain>
    </source>
</reference>
<accession>A0A841KZQ8</accession>
<feature type="binding site" evidence="4">
    <location>
        <position position="147"/>
    </location>
    <ligand>
        <name>S-adenosyl-L-methionine</name>
        <dbReference type="ChEBI" id="CHEBI:59789"/>
    </ligand>
</feature>
<evidence type="ECO:0000256" key="4">
    <source>
        <dbReference type="HAMAP-Rule" id="MF_02126"/>
    </source>
</evidence>
<evidence type="ECO:0000256" key="3">
    <source>
        <dbReference type="ARBA" id="ARBA00022691"/>
    </source>
</evidence>
<feature type="binding site" evidence="4">
    <location>
        <begin position="195"/>
        <end position="198"/>
    </location>
    <ligand>
        <name>substrate</name>
    </ligand>
</feature>
<comment type="catalytic activity">
    <reaction evidence="4">
        <text>L-glutaminyl-[peptide chain release factor] + S-adenosyl-L-methionine = N(5)-methyl-L-glutaminyl-[peptide chain release factor] + S-adenosyl-L-homocysteine + H(+)</text>
        <dbReference type="Rhea" id="RHEA:42896"/>
        <dbReference type="Rhea" id="RHEA-COMP:10271"/>
        <dbReference type="Rhea" id="RHEA-COMP:10272"/>
        <dbReference type="ChEBI" id="CHEBI:15378"/>
        <dbReference type="ChEBI" id="CHEBI:30011"/>
        <dbReference type="ChEBI" id="CHEBI:57856"/>
        <dbReference type="ChEBI" id="CHEBI:59789"/>
        <dbReference type="ChEBI" id="CHEBI:61891"/>
        <dbReference type="EC" id="2.1.1.297"/>
    </reaction>
</comment>
<proteinExistence type="inferred from homology"/>
<organism evidence="7 8">
    <name type="scientific">Anaerosolibacter carboniphilus</name>
    <dbReference type="NCBI Taxonomy" id="1417629"/>
    <lineage>
        <taxon>Bacteria</taxon>
        <taxon>Bacillati</taxon>
        <taxon>Bacillota</taxon>
        <taxon>Clostridia</taxon>
        <taxon>Peptostreptococcales</taxon>
        <taxon>Thermotaleaceae</taxon>
        <taxon>Anaerosolibacter</taxon>
    </lineage>
</organism>
<dbReference type="SUPFAM" id="SSF53335">
    <property type="entry name" value="S-adenosyl-L-methionine-dependent methyltransferases"/>
    <property type="match status" value="1"/>
</dbReference>
<dbReference type="InterPro" id="IPR029063">
    <property type="entry name" value="SAM-dependent_MTases_sf"/>
</dbReference>
<name>A0A841KZQ8_9FIRM</name>
<dbReference type="AlphaFoldDB" id="A0A841KZQ8"/>
<dbReference type="Pfam" id="PF17827">
    <property type="entry name" value="PrmC_N"/>
    <property type="match status" value="1"/>
</dbReference>
<feature type="domain" description="Methyltransferase" evidence="5">
    <location>
        <begin position="119"/>
        <end position="270"/>
    </location>
</feature>
<dbReference type="NCBIfam" id="TIGR03534">
    <property type="entry name" value="RF_mod_PrmC"/>
    <property type="match status" value="1"/>
</dbReference>
<dbReference type="PANTHER" id="PTHR18895:SF74">
    <property type="entry name" value="MTRF1L RELEASE FACTOR GLUTAMINE METHYLTRANSFERASE"/>
    <property type="match status" value="1"/>
</dbReference>
<dbReference type="EC" id="2.1.1.297" evidence="4"/>
<dbReference type="EMBL" id="JACHEN010000008">
    <property type="protein sequence ID" value="MBB6215615.1"/>
    <property type="molecule type" value="Genomic_DNA"/>
</dbReference>
<dbReference type="Pfam" id="PF13847">
    <property type="entry name" value="Methyltransf_31"/>
    <property type="match status" value="1"/>
</dbReference>
<dbReference type="InterPro" id="IPR019874">
    <property type="entry name" value="RF_methyltr_PrmC"/>
</dbReference>
<keyword evidence="2 4" id="KW-0808">Transferase</keyword>
<gene>
    <name evidence="4" type="primary">prmC</name>
    <name evidence="7" type="ORF">HNQ80_001704</name>
</gene>
<evidence type="ECO:0000256" key="1">
    <source>
        <dbReference type="ARBA" id="ARBA00022603"/>
    </source>
</evidence>
<dbReference type="HAMAP" id="MF_02126">
    <property type="entry name" value="RF_methyltr_PrmC"/>
    <property type="match status" value="1"/>
</dbReference>
<dbReference type="InterPro" id="IPR004556">
    <property type="entry name" value="HemK-like"/>
</dbReference>
<dbReference type="GO" id="GO:0003676">
    <property type="term" value="F:nucleic acid binding"/>
    <property type="evidence" value="ECO:0007669"/>
    <property type="project" value="InterPro"/>
</dbReference>
<dbReference type="GO" id="GO:0032259">
    <property type="term" value="P:methylation"/>
    <property type="evidence" value="ECO:0007669"/>
    <property type="project" value="UniProtKB-KW"/>
</dbReference>
<dbReference type="GO" id="GO:0102559">
    <property type="term" value="F:peptide chain release factor N(5)-glutamine methyltransferase activity"/>
    <property type="evidence" value="ECO:0007669"/>
    <property type="project" value="UniProtKB-EC"/>
</dbReference>
<feature type="domain" description="Release factor glutamine methyltransferase N-terminal" evidence="6">
    <location>
        <begin position="6"/>
        <end position="75"/>
    </location>
</feature>
<comment type="function">
    <text evidence="4">Methylates the class 1 translation termination release factors RF1/PrfA and RF2/PrfB on the glutamine residue of the universally conserved GGQ motif.</text>
</comment>
<feature type="binding site" evidence="4">
    <location>
        <begin position="124"/>
        <end position="128"/>
    </location>
    <ligand>
        <name>S-adenosyl-L-methionine</name>
        <dbReference type="ChEBI" id="CHEBI:59789"/>
    </ligand>
</feature>
<dbReference type="CDD" id="cd02440">
    <property type="entry name" value="AdoMet_MTases"/>
    <property type="match status" value="1"/>
</dbReference>
<dbReference type="InterPro" id="IPR050320">
    <property type="entry name" value="N5-glutamine_MTase"/>
</dbReference>
<comment type="caution">
    <text evidence="7">The sequence shown here is derived from an EMBL/GenBank/DDBJ whole genome shotgun (WGS) entry which is preliminary data.</text>
</comment>
<dbReference type="Proteomes" id="UP000579281">
    <property type="component" value="Unassembled WGS sequence"/>
</dbReference>
<comment type="caution">
    <text evidence="4">Lacks conserved residue(s) required for the propagation of feature annotation.</text>
</comment>
<comment type="similarity">
    <text evidence="4">Belongs to the protein N5-glutamine methyltransferase family. PrmC subfamily.</text>
</comment>
<dbReference type="NCBIfam" id="TIGR00536">
    <property type="entry name" value="hemK_fam"/>
    <property type="match status" value="1"/>
</dbReference>
<evidence type="ECO:0000313" key="7">
    <source>
        <dbReference type="EMBL" id="MBB6215615.1"/>
    </source>
</evidence>
<evidence type="ECO:0000259" key="6">
    <source>
        <dbReference type="Pfam" id="PF17827"/>
    </source>
</evidence>
<dbReference type="Gene3D" id="3.40.50.150">
    <property type="entry name" value="Vaccinia Virus protein VP39"/>
    <property type="match status" value="1"/>
</dbReference>
<dbReference type="RefSeq" id="WP_184310049.1">
    <property type="nucleotide sequence ID" value="NZ_JACHEN010000008.1"/>
</dbReference>
<keyword evidence="1 4" id="KW-0489">Methyltransferase</keyword>
<evidence type="ECO:0000313" key="8">
    <source>
        <dbReference type="Proteomes" id="UP000579281"/>
    </source>
</evidence>
<dbReference type="InterPro" id="IPR025714">
    <property type="entry name" value="Methyltranfer_dom"/>
</dbReference>
<dbReference type="InterPro" id="IPR002052">
    <property type="entry name" value="DNA_methylase_N6_adenine_CS"/>
</dbReference>
<sequence length="291" mass="33299">MLCIQDALREAVKKLEMREMMTPLLDAEVLLCHVLSMDRLFLYVYRDRELTEDQIQIYRSMIAKRLQGVPVQYIVNKQEFMGLDFYVEEGVLIPRPDTEILVESVLEWTKEKGDQQDWVIADLGTGSGAITVSLAHYLQKSHVYSVDISPKALSIGRKNAKDHGVAERIEFLHGNLFEPLRRKGLENKLDILVSNPPYIPKAEVNRLQTEVAKYEPILALDGGEDGFDFYRRIVDEAYVFLKNGGLIALEVGHDQGEFIKKMMESKNIYASIRKVKDLSNIERVVVAIIKK</sequence>
<keyword evidence="8" id="KW-1185">Reference proteome</keyword>
<evidence type="ECO:0000256" key="2">
    <source>
        <dbReference type="ARBA" id="ARBA00022679"/>
    </source>
</evidence>